<protein>
    <submittedName>
        <fullName evidence="8">Spherulin-1A</fullName>
    </submittedName>
</protein>
<dbReference type="PANTHER" id="PTHR31238">
    <property type="entry name" value="GERMIN-LIKE PROTEIN SUBFAMILY 3 MEMBER 3"/>
    <property type="match status" value="1"/>
</dbReference>
<evidence type="ECO:0000256" key="2">
    <source>
        <dbReference type="ARBA" id="ARBA00007456"/>
    </source>
</evidence>
<keyword evidence="9" id="KW-1185">Reference proteome</keyword>
<evidence type="ECO:0000313" key="8">
    <source>
        <dbReference type="EMBL" id="KAK7550155.1"/>
    </source>
</evidence>
<evidence type="ECO:0000256" key="4">
    <source>
        <dbReference type="ARBA" id="ARBA00022723"/>
    </source>
</evidence>
<proteinExistence type="inferred from homology"/>
<dbReference type="Proteomes" id="UP001365128">
    <property type="component" value="Unassembled WGS sequence"/>
</dbReference>
<evidence type="ECO:0000313" key="9">
    <source>
        <dbReference type="Proteomes" id="UP001365128"/>
    </source>
</evidence>
<accession>A0ABR1MKC7</accession>
<evidence type="ECO:0000256" key="3">
    <source>
        <dbReference type="ARBA" id="ARBA00022525"/>
    </source>
</evidence>
<sequence>MHLPTTLPLWLTLSSTLIHAVCAIDKTADAQLVASAKLAATRLDRAALFADAPNSTVFDFTTHPYHTFAPGGVVNANAATFPYVTGNGLSLAMLYLGPCAMLPAHLHPRAANYVVSVKGTTETYMVEENGAATVKTTLREGMMTIFPTGSVHMMENPGCTPNTLVSALNAEDSGTLNLATTLFGAFPSALVFPNVGYAIDNDTLVDIGRDMPGVGTGAIWGRRECLARCGVSRVNGTGTGTGTGTGGY</sequence>
<dbReference type="Gene3D" id="2.60.120.10">
    <property type="entry name" value="Jelly Rolls"/>
    <property type="match status" value="1"/>
</dbReference>
<feature type="chain" id="PRO_5046381553" evidence="6">
    <location>
        <begin position="24"/>
        <end position="248"/>
    </location>
</feature>
<evidence type="ECO:0000259" key="7">
    <source>
        <dbReference type="SMART" id="SM00835"/>
    </source>
</evidence>
<feature type="signal peptide" evidence="6">
    <location>
        <begin position="1"/>
        <end position="23"/>
    </location>
</feature>
<dbReference type="CDD" id="cd02241">
    <property type="entry name" value="cupin_OxOx"/>
    <property type="match status" value="1"/>
</dbReference>
<dbReference type="InterPro" id="IPR014710">
    <property type="entry name" value="RmlC-like_jellyroll"/>
</dbReference>
<comment type="subcellular location">
    <subcellularLocation>
        <location evidence="1">Secreted</location>
    </subcellularLocation>
</comment>
<keyword evidence="4" id="KW-0479">Metal-binding</keyword>
<dbReference type="InterPro" id="IPR006045">
    <property type="entry name" value="Cupin_1"/>
</dbReference>
<keyword evidence="6" id="KW-0732">Signal</keyword>
<dbReference type="PRINTS" id="PR00325">
    <property type="entry name" value="GERMIN"/>
</dbReference>
<organism evidence="8 9">
    <name type="scientific">Phyllosticta citricarpa</name>
    <dbReference type="NCBI Taxonomy" id="55181"/>
    <lineage>
        <taxon>Eukaryota</taxon>
        <taxon>Fungi</taxon>
        <taxon>Dikarya</taxon>
        <taxon>Ascomycota</taxon>
        <taxon>Pezizomycotina</taxon>
        <taxon>Dothideomycetes</taxon>
        <taxon>Dothideomycetes incertae sedis</taxon>
        <taxon>Botryosphaeriales</taxon>
        <taxon>Phyllostictaceae</taxon>
        <taxon>Phyllosticta</taxon>
    </lineage>
</organism>
<evidence type="ECO:0000256" key="5">
    <source>
        <dbReference type="ARBA" id="ARBA00023211"/>
    </source>
</evidence>
<dbReference type="InterPro" id="IPR011051">
    <property type="entry name" value="RmlC_Cupin_sf"/>
</dbReference>
<reference evidence="8 9" key="1">
    <citation type="submission" date="2024-04" db="EMBL/GenBank/DDBJ databases">
        <title>Phyllosticta paracitricarpa is synonymous to the EU quarantine fungus P. citricarpa based on phylogenomic analyses.</title>
        <authorList>
            <consortium name="Lawrence Berkeley National Laboratory"/>
            <person name="Van Ingen-Buijs V.A."/>
            <person name="Van Westerhoven A.C."/>
            <person name="Haridas S."/>
            <person name="Skiadas P."/>
            <person name="Martin F."/>
            <person name="Groenewald J.Z."/>
            <person name="Crous P.W."/>
            <person name="Seidl M.F."/>
        </authorList>
    </citation>
    <scope>NUCLEOTIDE SEQUENCE [LARGE SCALE GENOMIC DNA]</scope>
    <source>
        <strain evidence="8 9">CBS 122670</strain>
    </source>
</reference>
<evidence type="ECO:0000256" key="6">
    <source>
        <dbReference type="SAM" id="SignalP"/>
    </source>
</evidence>
<keyword evidence="3" id="KW-0964">Secreted</keyword>
<comment type="similarity">
    <text evidence="2">Belongs to the germin family.</text>
</comment>
<comment type="caution">
    <text evidence="8">The sequence shown here is derived from an EMBL/GenBank/DDBJ whole genome shotgun (WGS) entry which is preliminary data.</text>
</comment>
<name>A0ABR1MKC7_9PEZI</name>
<evidence type="ECO:0000256" key="1">
    <source>
        <dbReference type="ARBA" id="ARBA00004613"/>
    </source>
</evidence>
<feature type="domain" description="Cupin type-1" evidence="7">
    <location>
        <begin position="66"/>
        <end position="205"/>
    </location>
</feature>
<gene>
    <name evidence="8" type="ORF">IWX46DRAFT_445258</name>
</gene>
<dbReference type="Pfam" id="PF00190">
    <property type="entry name" value="Cupin_1"/>
    <property type="match status" value="1"/>
</dbReference>
<dbReference type="SUPFAM" id="SSF51182">
    <property type="entry name" value="RmlC-like cupins"/>
    <property type="match status" value="1"/>
</dbReference>
<keyword evidence="5" id="KW-0464">Manganese</keyword>
<dbReference type="EMBL" id="JBBPDW010000008">
    <property type="protein sequence ID" value="KAK7550155.1"/>
    <property type="molecule type" value="Genomic_DNA"/>
</dbReference>
<dbReference type="SMART" id="SM00835">
    <property type="entry name" value="Cupin_1"/>
    <property type="match status" value="1"/>
</dbReference>
<dbReference type="InterPro" id="IPR001929">
    <property type="entry name" value="Germin"/>
</dbReference>